<dbReference type="AlphaFoldDB" id="A0A1Y6C4G5"/>
<dbReference type="PRINTS" id="PR00344">
    <property type="entry name" value="BCTRLSENSOR"/>
</dbReference>
<dbReference type="GO" id="GO:0016020">
    <property type="term" value="C:membrane"/>
    <property type="evidence" value="ECO:0007669"/>
    <property type="project" value="UniProtKB-SubCell"/>
</dbReference>
<keyword evidence="5" id="KW-0808">Transferase</keyword>
<sequence length="499" mass="54213">MKHSIGFRLNLLFVLLITAVLSVSGWLTYLNTRQQLEQQYNEARSAVQQRLRTNLPLPIWNLDTALLQQNLTAELTSPVERIAVYEENGKLLLARGAEPVEAAAAERLDVPLTLKQFNQTHALGHARVWLSRASIEAQLSSQVLNRVAEILALDAVLLIALSIALRLMVLSPLETLKDALALAAEHQGGEDSLTLLTERQDEFGDVVRSFNHIAQRLAEDVEKGRQAEAEIRQAYDNLKQAQATLMQSEKLAALGGLVAGIAHEINTPVGITLTCASLLGDKTRQLAGQLEAGQLKKSDVQGYVQTATESVGLIQVNAERAAHLVQSFKQVAVDQMSEERREFDLAGYLHEVIASLRPKFKHSAIRVSIDCAEGIRLDSYPGALAQIITNLLVNSLTHAFDEGQSGEVAIRAQQLGGEIALEFADNGKGIAPENLPRVFTPFFTTRRSAGGSGLGLHIVYNIVTGKLGGRLQVESRPNAGTRFTLQFPAVAPAVSEGKG</sequence>
<dbReference type="Gene3D" id="6.10.340.10">
    <property type="match status" value="1"/>
</dbReference>
<dbReference type="SUPFAM" id="SSF47384">
    <property type="entry name" value="Homodimeric domain of signal transducing histidine kinase"/>
    <property type="match status" value="1"/>
</dbReference>
<dbReference type="PANTHER" id="PTHR43065:SF47">
    <property type="match status" value="1"/>
</dbReference>
<dbReference type="Gene3D" id="3.30.565.10">
    <property type="entry name" value="Histidine kinase-like ATPase, C-terminal domain"/>
    <property type="match status" value="1"/>
</dbReference>
<dbReference type="GO" id="GO:0000155">
    <property type="term" value="F:phosphorelay sensor kinase activity"/>
    <property type="evidence" value="ECO:0007669"/>
    <property type="project" value="InterPro"/>
</dbReference>
<feature type="coiled-coil region" evidence="7">
    <location>
        <begin position="224"/>
        <end position="251"/>
    </location>
</feature>
<dbReference type="Gene3D" id="1.10.287.130">
    <property type="match status" value="1"/>
</dbReference>
<dbReference type="RefSeq" id="WP_085277203.1">
    <property type="nucleotide sequence ID" value="NZ_FXAG01000019.1"/>
</dbReference>
<protein>
    <recommendedName>
        <fullName evidence="3">histidine kinase</fullName>
        <ecNumber evidence="3">2.7.13.3</ecNumber>
    </recommendedName>
</protein>
<evidence type="ECO:0000259" key="8">
    <source>
        <dbReference type="PROSITE" id="PS50109"/>
    </source>
</evidence>
<reference evidence="11" key="1">
    <citation type="submission" date="2017-04" db="EMBL/GenBank/DDBJ databases">
        <authorList>
            <person name="Varghese N."/>
            <person name="Submissions S."/>
        </authorList>
    </citation>
    <scope>NUCLEOTIDE SEQUENCE [LARGE SCALE GENOMIC DNA]</scope>
    <source>
        <strain evidence="11">DSM 22618</strain>
    </source>
</reference>
<feature type="domain" description="HAMP" evidence="9">
    <location>
        <begin position="167"/>
        <end position="222"/>
    </location>
</feature>
<dbReference type="InterPro" id="IPR003660">
    <property type="entry name" value="HAMP_dom"/>
</dbReference>
<dbReference type="InterPro" id="IPR003661">
    <property type="entry name" value="HisK_dim/P_dom"/>
</dbReference>
<evidence type="ECO:0000256" key="6">
    <source>
        <dbReference type="ARBA" id="ARBA00022777"/>
    </source>
</evidence>
<dbReference type="InterPro" id="IPR004358">
    <property type="entry name" value="Sig_transdc_His_kin-like_C"/>
</dbReference>
<feature type="domain" description="Histidine kinase" evidence="8">
    <location>
        <begin position="260"/>
        <end position="491"/>
    </location>
</feature>
<dbReference type="SMART" id="SM00387">
    <property type="entry name" value="HATPase_c"/>
    <property type="match status" value="1"/>
</dbReference>
<keyword evidence="7" id="KW-0175">Coiled coil</keyword>
<evidence type="ECO:0000256" key="5">
    <source>
        <dbReference type="ARBA" id="ARBA00022679"/>
    </source>
</evidence>
<keyword evidence="6 10" id="KW-0418">Kinase</keyword>
<dbReference type="InterPro" id="IPR036890">
    <property type="entry name" value="HATPase_C_sf"/>
</dbReference>
<comment type="catalytic activity">
    <reaction evidence="1">
        <text>ATP + protein L-histidine = ADP + protein N-phospho-L-histidine.</text>
        <dbReference type="EC" id="2.7.13.3"/>
    </reaction>
</comment>
<evidence type="ECO:0000256" key="4">
    <source>
        <dbReference type="ARBA" id="ARBA00022553"/>
    </source>
</evidence>
<name>A0A1Y6C4G5_9NEIS</name>
<dbReference type="PROSITE" id="PS50109">
    <property type="entry name" value="HIS_KIN"/>
    <property type="match status" value="1"/>
</dbReference>
<dbReference type="PANTHER" id="PTHR43065">
    <property type="entry name" value="SENSOR HISTIDINE KINASE"/>
    <property type="match status" value="1"/>
</dbReference>
<evidence type="ECO:0000256" key="7">
    <source>
        <dbReference type="SAM" id="Coils"/>
    </source>
</evidence>
<keyword evidence="4" id="KW-0597">Phosphoprotein</keyword>
<evidence type="ECO:0000256" key="1">
    <source>
        <dbReference type="ARBA" id="ARBA00000085"/>
    </source>
</evidence>
<dbReference type="InterPro" id="IPR005467">
    <property type="entry name" value="His_kinase_dom"/>
</dbReference>
<dbReference type="InterPro" id="IPR036097">
    <property type="entry name" value="HisK_dim/P_sf"/>
</dbReference>
<dbReference type="PROSITE" id="PS50885">
    <property type="entry name" value="HAMP"/>
    <property type="match status" value="1"/>
</dbReference>
<evidence type="ECO:0000313" key="10">
    <source>
        <dbReference type="EMBL" id="SMF41201.1"/>
    </source>
</evidence>
<comment type="subcellular location">
    <subcellularLocation>
        <location evidence="2">Membrane</location>
    </subcellularLocation>
</comment>
<dbReference type="CDD" id="cd06225">
    <property type="entry name" value="HAMP"/>
    <property type="match status" value="1"/>
</dbReference>
<dbReference type="STRING" id="1123014.SAMN02745746_03075"/>
<dbReference type="Proteomes" id="UP000192920">
    <property type="component" value="Unassembled WGS sequence"/>
</dbReference>
<dbReference type="CDD" id="cd00082">
    <property type="entry name" value="HisKA"/>
    <property type="match status" value="1"/>
</dbReference>
<evidence type="ECO:0000256" key="2">
    <source>
        <dbReference type="ARBA" id="ARBA00004370"/>
    </source>
</evidence>
<dbReference type="SUPFAM" id="SSF55874">
    <property type="entry name" value="ATPase domain of HSP90 chaperone/DNA topoisomerase II/histidine kinase"/>
    <property type="match status" value="1"/>
</dbReference>
<evidence type="ECO:0000259" key="9">
    <source>
        <dbReference type="PROSITE" id="PS50885"/>
    </source>
</evidence>
<gene>
    <name evidence="10" type="ORF">SAMN02745746_03075</name>
</gene>
<organism evidence="10 11">
    <name type="scientific">Pseudogulbenkiania subflava DSM 22618</name>
    <dbReference type="NCBI Taxonomy" id="1123014"/>
    <lineage>
        <taxon>Bacteria</taxon>
        <taxon>Pseudomonadati</taxon>
        <taxon>Pseudomonadota</taxon>
        <taxon>Betaproteobacteria</taxon>
        <taxon>Neisseriales</taxon>
        <taxon>Chromobacteriaceae</taxon>
        <taxon>Pseudogulbenkiania</taxon>
    </lineage>
</organism>
<evidence type="ECO:0000256" key="3">
    <source>
        <dbReference type="ARBA" id="ARBA00012438"/>
    </source>
</evidence>
<keyword evidence="11" id="KW-1185">Reference proteome</keyword>
<proteinExistence type="predicted"/>
<dbReference type="EMBL" id="FXAG01000019">
    <property type="protein sequence ID" value="SMF41201.1"/>
    <property type="molecule type" value="Genomic_DNA"/>
</dbReference>
<evidence type="ECO:0000313" key="11">
    <source>
        <dbReference type="Proteomes" id="UP000192920"/>
    </source>
</evidence>
<accession>A0A1Y6C4G5</accession>
<dbReference type="InterPro" id="IPR003594">
    <property type="entry name" value="HATPase_dom"/>
</dbReference>
<dbReference type="EC" id="2.7.13.3" evidence="3"/>
<dbReference type="Pfam" id="PF02518">
    <property type="entry name" value="HATPase_c"/>
    <property type="match status" value="1"/>
</dbReference>